<organism evidence="1 2">
    <name type="scientific">Plasmodium cynomolgi (strain B)</name>
    <dbReference type="NCBI Taxonomy" id="1120755"/>
    <lineage>
        <taxon>Eukaryota</taxon>
        <taxon>Sar</taxon>
        <taxon>Alveolata</taxon>
        <taxon>Apicomplexa</taxon>
        <taxon>Aconoidasida</taxon>
        <taxon>Haemosporida</taxon>
        <taxon>Plasmodiidae</taxon>
        <taxon>Plasmodium</taxon>
        <taxon>Plasmodium (Plasmodium)</taxon>
    </lineage>
</organism>
<keyword evidence="2" id="KW-1185">Reference proteome</keyword>
<proteinExistence type="predicted"/>
<gene>
    <name evidence="1" type="ORF">PCYB_003140</name>
</gene>
<evidence type="ECO:0000313" key="1">
    <source>
        <dbReference type="EMBL" id="GAB69565.1"/>
    </source>
</evidence>
<dbReference type="Pfam" id="PF05795">
    <property type="entry name" value="Plasmodium_Vir"/>
    <property type="match status" value="1"/>
</dbReference>
<sequence length="184" mass="21534">MILSHVFTDHNKNEVHNCLRILSVFSPQHNWKNHKDIYDYCVDYDKIIELADPSSEQCKIYEEYIQEKSRQYKQFERYINVYEKGNVFYNNCKGYETIKTIPELKCEKKNLAQEKSKEHLSGPGLLDTTDFSGKSSNSTKIIDNVLLGVVATSMISGLLYKVNKISIKTQLYNPFYKFICYTLQ</sequence>
<protein>
    <recommendedName>
        <fullName evidence="3">CYIR protein</fullName>
    </recommendedName>
</protein>
<dbReference type="KEGG" id="pcy:PCYB_003140"/>
<dbReference type="PhylomeDB" id="K6V2R2"/>
<accession>K6V2R2</accession>
<dbReference type="GeneID" id="14696107"/>
<dbReference type="VEuPathDB" id="PlasmoDB:PCYB_003140"/>
<dbReference type="AlphaFoldDB" id="K6V2R2"/>
<dbReference type="Proteomes" id="UP000006319">
    <property type="component" value="Unassembled WGS sequence"/>
</dbReference>
<dbReference type="RefSeq" id="XP_004227783.1">
    <property type="nucleotide sequence ID" value="XM_004227735.1"/>
</dbReference>
<dbReference type="EMBL" id="DF157341">
    <property type="protein sequence ID" value="GAB69565.1"/>
    <property type="molecule type" value="Genomic_DNA"/>
</dbReference>
<evidence type="ECO:0008006" key="3">
    <source>
        <dbReference type="Google" id="ProtNLM"/>
    </source>
</evidence>
<name>K6V2R2_PLACD</name>
<evidence type="ECO:0000313" key="2">
    <source>
        <dbReference type="Proteomes" id="UP000006319"/>
    </source>
</evidence>
<dbReference type="OrthoDB" id="389074at2759"/>
<dbReference type="InterPro" id="IPR008780">
    <property type="entry name" value="Plasmodium_Vir"/>
</dbReference>
<reference evidence="1 2" key="1">
    <citation type="journal article" date="2012" name="Nat. Genet.">
        <title>Plasmodium cynomolgi genome sequences provide insight into Plasmodium vivax and the monkey malaria clade.</title>
        <authorList>
            <person name="Tachibana S."/>
            <person name="Sullivan S.A."/>
            <person name="Kawai S."/>
            <person name="Nakamura S."/>
            <person name="Kim H.R."/>
            <person name="Goto N."/>
            <person name="Arisue N."/>
            <person name="Palacpac N.M.Q."/>
            <person name="Honma H."/>
            <person name="Yagi M."/>
            <person name="Tougan T."/>
            <person name="Katakai Y."/>
            <person name="Kaneko O."/>
            <person name="Mita T."/>
            <person name="Kita K."/>
            <person name="Yasutomi Y."/>
            <person name="Sutton P.L."/>
            <person name="Shakhbatyan R."/>
            <person name="Horii T."/>
            <person name="Yasunaga T."/>
            <person name="Barnwell J.W."/>
            <person name="Escalante A.A."/>
            <person name="Carlton J.M."/>
            <person name="Tanabe K."/>
        </authorList>
    </citation>
    <scope>NUCLEOTIDE SEQUENCE [LARGE SCALE GENOMIC DNA]</scope>
    <source>
        <strain evidence="1 2">B</strain>
    </source>
</reference>